<proteinExistence type="inferred from homology"/>
<dbReference type="SMART" id="SM00937">
    <property type="entry name" value="PCRF"/>
    <property type="match status" value="1"/>
</dbReference>
<dbReference type="InterPro" id="IPR050057">
    <property type="entry name" value="Prokaryotic/Mito_RF"/>
</dbReference>
<dbReference type="Pfam" id="PF00472">
    <property type="entry name" value="RF-1"/>
    <property type="match status" value="1"/>
</dbReference>
<feature type="domain" description="Prokaryotic-type class I peptide chain release factors" evidence="4">
    <location>
        <begin position="303"/>
        <end position="319"/>
    </location>
</feature>
<dbReference type="Gene3D" id="3.30.70.1660">
    <property type="match status" value="1"/>
</dbReference>
<sequence length="437" mass="49240">MRLAARFAAKGVMKPPPWSWSYHGQTLNRRALCRYLMRRCFMVLASEDFHPIRARACVVTARVGSFRLMSGFTPSLEKRLQLMKARHGELEKELAAMHEGGSGNRMQPQKLASLNKELSDLSEVVELMAHLNKQRSDLAFLEITLNDPDPEMAAMAKEEVERAREGVSSLEGAILRLLLPRDDGDDRNLILEVRAGTGGDEAGLFTAEVFTMYERYAALNRWRFDILTYQKGDIGGLREATASVSGSEAYQKLKYESGVHRVQRVPVNDVRIHTSAMTVAVLPEPQDVDLRIDNKDLKIDVYRASGAGGQHVNTTESAVRVTHIPTGVVVAIQDERSQHKNKDKALKILRARVYEKERERIMAQQASDRKLQVGSGDRSERIRTYNFAQDRITDHRVSLSKHGMERMLNGELLEDFSAALRGKEETEKLQQLLEGTG</sequence>
<dbReference type="EMBL" id="KU501230">
    <property type="protein sequence ID" value="AMK98478.1"/>
    <property type="molecule type" value="Genomic_DNA"/>
</dbReference>
<dbReference type="NCBIfam" id="NF001859">
    <property type="entry name" value="PRK00591.1"/>
    <property type="match status" value="1"/>
</dbReference>
<dbReference type="Gene3D" id="6.10.140.1950">
    <property type="match status" value="1"/>
</dbReference>
<dbReference type="InterPro" id="IPR004373">
    <property type="entry name" value="RF-1"/>
</dbReference>
<dbReference type="NCBIfam" id="TIGR00019">
    <property type="entry name" value="prfA"/>
    <property type="match status" value="1"/>
</dbReference>
<evidence type="ECO:0000259" key="4">
    <source>
        <dbReference type="PROSITE" id="PS00745"/>
    </source>
</evidence>
<dbReference type="Pfam" id="PF03462">
    <property type="entry name" value="PCRF"/>
    <property type="match status" value="1"/>
</dbReference>
<dbReference type="AlphaFoldDB" id="A0A140ECK0"/>
<reference evidence="5" key="1">
    <citation type="journal article" date="2016" name="Genome Biol. Evol.">
        <title>A comparative analysis of mitochondrial genomes in eustigmatophyte algae.</title>
        <authorList>
            <person name="Sevcikova T."/>
            <person name="Klimes V."/>
            <person name="Zbrankova V."/>
            <person name="Strnad H."/>
            <person name="Hroudova M."/>
            <person name="Vlcek C."/>
            <person name="Elias M."/>
        </authorList>
    </citation>
    <scope>NUCLEOTIDE SEQUENCE</scope>
    <source>
        <strain evidence="5">CAUP Q 202</strain>
    </source>
</reference>
<accession>A0A140ECK0</accession>
<keyword evidence="2" id="KW-0488">Methylation</keyword>
<dbReference type="InterPro" id="IPR000352">
    <property type="entry name" value="Pep_chain_release_fac_I"/>
</dbReference>
<dbReference type="PROSITE" id="PS00745">
    <property type="entry name" value="RF_PROK_I"/>
    <property type="match status" value="1"/>
</dbReference>
<dbReference type="SUPFAM" id="SSF75620">
    <property type="entry name" value="Release factor"/>
    <property type="match status" value="1"/>
</dbReference>
<dbReference type="GO" id="GO:0016149">
    <property type="term" value="F:translation release factor activity, codon specific"/>
    <property type="evidence" value="ECO:0007669"/>
    <property type="project" value="InterPro"/>
</dbReference>
<dbReference type="FunFam" id="3.30.70.1660:FF:000002">
    <property type="entry name" value="Peptide chain release factor 1"/>
    <property type="match status" value="1"/>
</dbReference>
<dbReference type="InterPro" id="IPR005139">
    <property type="entry name" value="PCRF"/>
</dbReference>
<dbReference type="FunFam" id="3.30.160.20:FF:000004">
    <property type="entry name" value="Peptide chain release factor 1"/>
    <property type="match status" value="1"/>
</dbReference>
<organism evidence="5">
    <name type="scientific">Vischeria sp. CAUP Q 202</name>
    <dbReference type="NCBI Taxonomy" id="1805947"/>
    <lineage>
        <taxon>Eukaryota</taxon>
        <taxon>Sar</taxon>
        <taxon>Stramenopiles</taxon>
        <taxon>Ochrophyta</taxon>
        <taxon>Eustigmatophyceae</taxon>
        <taxon>Eustigmatales</taxon>
        <taxon>Chlorobotryaceae</taxon>
        <taxon>Vischeria</taxon>
    </lineage>
</organism>
<comment type="similarity">
    <text evidence="1">Belongs to the prokaryotic/mitochondrial release factor family.</text>
</comment>
<name>A0A140ECK0_9STRA</name>
<dbReference type="Gene3D" id="3.30.160.20">
    <property type="match status" value="1"/>
</dbReference>
<evidence type="ECO:0000256" key="3">
    <source>
        <dbReference type="ARBA" id="ARBA00022917"/>
    </source>
</evidence>
<dbReference type="PANTHER" id="PTHR43804">
    <property type="entry name" value="LD18447P"/>
    <property type="match status" value="1"/>
</dbReference>
<evidence type="ECO:0000256" key="2">
    <source>
        <dbReference type="ARBA" id="ARBA00022481"/>
    </source>
</evidence>
<protein>
    <submittedName>
        <fullName evidence="5">Mitochondrial peptide chain release factor 1</fullName>
    </submittedName>
</protein>
<evidence type="ECO:0000313" key="5">
    <source>
        <dbReference type="EMBL" id="AMK98478.1"/>
    </source>
</evidence>
<evidence type="ECO:0000256" key="1">
    <source>
        <dbReference type="ARBA" id="ARBA00010835"/>
    </source>
</evidence>
<dbReference type="PANTHER" id="PTHR43804:SF7">
    <property type="entry name" value="LD18447P"/>
    <property type="match status" value="1"/>
</dbReference>
<dbReference type="GO" id="GO:0005737">
    <property type="term" value="C:cytoplasm"/>
    <property type="evidence" value="ECO:0007669"/>
    <property type="project" value="UniProtKB-ARBA"/>
</dbReference>
<dbReference type="InterPro" id="IPR045853">
    <property type="entry name" value="Pep_chain_release_fac_I_sf"/>
</dbReference>
<keyword evidence="3" id="KW-0648">Protein biosynthesis</keyword>